<dbReference type="Gene3D" id="2.170.130.10">
    <property type="entry name" value="TonB-dependent receptor, plug domain"/>
    <property type="match status" value="1"/>
</dbReference>
<sequence length="808" mass="90951">MVLNRCFLFKESTFCLSNFFTGNYRKGISLICLQAFLWLISMPAIAQFKLSGVITDALTRKPIEAVNILVKNTGKGTVADDNGNFTLFLATGNYQITFSSVGYQPQTRNVAIRQNTRITISLVQENKQMDALTITDKAPDQNIKSVQMSRVQLDLINIRKIPVVMGESDIIKVLTLQPGVSTVGEGAGGFNVRGGRVDQNLVLLDGAPLFNTSHLLGFFASVSPDAIQDVSLYKGGIPAQFGGRLSSLLTLKMRPGNYEKLKFSGGISPISSRLLLEGPLLKNKLTFLVGGRVAYPNWIIRAFPGDTKKNKAFFHDLNGKIQYKLNEKNFTSLTLYRSYDSFKFPEDTAYSWQSNAASWQWNSLVSDKVSFSVNAIHSEYGFGTEGLNPAYGFKLNSTIQHQEIKANVSYTPTPRHKIEAGASTIRYRINPGELKPTDSESNINSVVLEKEHGVEQAAYVSDEWYLGPKVSLQIGLRYSRFNNTGAGRVFRYQTDVPRSTETVTDTLLYNQGQTIKTYGGWEPRVALRVEIDNKTAVKLNYNRTRQYLHLISNTTAISPVDFWKVSDAFVPPQIADQVGVGIFRNFQNNNWETSVEAFYKNMQSLVEYKNGARLLLNPSIETDLLPGKGKAYGVELSVHKNSGRLTGQASYTFSRSLVALQSPFAIEQVNQGDYFPSTFDRPHNLALSSLYDLGKGWTFATNFIYITGRPATYPDGKYILNEVPVVNYSRRNADRIPDYHRLDVSFTKDTRKTKDQERYQLWIVSFYNLYARKNPYSIYFTNDSSWTRSYRLAVFGTIIPSLTWNFNF</sequence>
<name>A0A369QK73_9BACT</name>
<dbReference type="PANTHER" id="PTHR30069:SF29">
    <property type="entry name" value="HEMOGLOBIN AND HEMOGLOBIN-HAPTOGLOBIN-BINDING PROTEIN 1-RELATED"/>
    <property type="match status" value="1"/>
</dbReference>
<evidence type="ECO:0000256" key="4">
    <source>
        <dbReference type="ARBA" id="ARBA00022692"/>
    </source>
</evidence>
<dbReference type="PANTHER" id="PTHR30069">
    <property type="entry name" value="TONB-DEPENDENT OUTER MEMBRANE RECEPTOR"/>
    <property type="match status" value="1"/>
</dbReference>
<proteinExistence type="predicted"/>
<dbReference type="InterPro" id="IPR037066">
    <property type="entry name" value="Plug_dom_sf"/>
</dbReference>
<organism evidence="9 10">
    <name type="scientific">Adhaeribacter pallidiroseus</name>
    <dbReference type="NCBI Taxonomy" id="2072847"/>
    <lineage>
        <taxon>Bacteria</taxon>
        <taxon>Pseudomonadati</taxon>
        <taxon>Bacteroidota</taxon>
        <taxon>Cytophagia</taxon>
        <taxon>Cytophagales</taxon>
        <taxon>Hymenobacteraceae</taxon>
        <taxon>Adhaeribacter</taxon>
    </lineage>
</organism>
<protein>
    <recommendedName>
        <fullName evidence="8">TonB-dependent receptor plug domain-containing protein</fullName>
    </recommendedName>
</protein>
<dbReference type="Gene3D" id="2.40.170.20">
    <property type="entry name" value="TonB-dependent receptor, beta-barrel domain"/>
    <property type="match status" value="1"/>
</dbReference>
<evidence type="ECO:0000256" key="7">
    <source>
        <dbReference type="ARBA" id="ARBA00023237"/>
    </source>
</evidence>
<keyword evidence="6" id="KW-0472">Membrane</keyword>
<dbReference type="AlphaFoldDB" id="A0A369QK73"/>
<dbReference type="InterPro" id="IPR036942">
    <property type="entry name" value="Beta-barrel_TonB_sf"/>
</dbReference>
<accession>A0A369QK73</accession>
<evidence type="ECO:0000313" key="9">
    <source>
        <dbReference type="EMBL" id="RDC65134.1"/>
    </source>
</evidence>
<keyword evidence="7" id="KW-0998">Cell outer membrane</keyword>
<comment type="caution">
    <text evidence="9">The sequence shown here is derived from an EMBL/GenBank/DDBJ whole genome shotgun (WGS) entry which is preliminary data.</text>
</comment>
<keyword evidence="2" id="KW-0813">Transport</keyword>
<evidence type="ECO:0000256" key="2">
    <source>
        <dbReference type="ARBA" id="ARBA00022448"/>
    </source>
</evidence>
<evidence type="ECO:0000256" key="6">
    <source>
        <dbReference type="ARBA" id="ARBA00023136"/>
    </source>
</evidence>
<evidence type="ECO:0000256" key="1">
    <source>
        <dbReference type="ARBA" id="ARBA00004571"/>
    </source>
</evidence>
<dbReference type="GO" id="GO:0009279">
    <property type="term" value="C:cell outer membrane"/>
    <property type="evidence" value="ECO:0007669"/>
    <property type="project" value="UniProtKB-SubCell"/>
</dbReference>
<dbReference type="Proteomes" id="UP000253919">
    <property type="component" value="Unassembled WGS sequence"/>
</dbReference>
<keyword evidence="5" id="KW-0732">Signal</keyword>
<feature type="domain" description="TonB-dependent receptor plug" evidence="8">
    <location>
        <begin position="166"/>
        <end position="243"/>
    </location>
</feature>
<dbReference type="EMBL" id="QASA01000001">
    <property type="protein sequence ID" value="RDC65134.1"/>
    <property type="molecule type" value="Genomic_DNA"/>
</dbReference>
<dbReference type="SUPFAM" id="SSF49464">
    <property type="entry name" value="Carboxypeptidase regulatory domain-like"/>
    <property type="match status" value="1"/>
</dbReference>
<dbReference type="InterPro" id="IPR012910">
    <property type="entry name" value="Plug_dom"/>
</dbReference>
<evidence type="ECO:0000313" key="10">
    <source>
        <dbReference type="Proteomes" id="UP000253919"/>
    </source>
</evidence>
<dbReference type="Gene3D" id="2.60.40.1120">
    <property type="entry name" value="Carboxypeptidase-like, regulatory domain"/>
    <property type="match status" value="1"/>
</dbReference>
<dbReference type="SUPFAM" id="SSF56935">
    <property type="entry name" value="Porins"/>
    <property type="match status" value="1"/>
</dbReference>
<reference evidence="9 10" key="1">
    <citation type="submission" date="2018-04" db="EMBL/GenBank/DDBJ databases">
        <title>Adhaeribacter sp. HMF7616 genome sequencing and assembly.</title>
        <authorList>
            <person name="Kang H."/>
            <person name="Kang J."/>
            <person name="Cha I."/>
            <person name="Kim H."/>
            <person name="Joh K."/>
        </authorList>
    </citation>
    <scope>NUCLEOTIDE SEQUENCE [LARGE SCALE GENOMIC DNA]</scope>
    <source>
        <strain evidence="9 10">HMF7616</strain>
    </source>
</reference>
<dbReference type="GO" id="GO:0015344">
    <property type="term" value="F:siderophore uptake transmembrane transporter activity"/>
    <property type="evidence" value="ECO:0007669"/>
    <property type="project" value="TreeGrafter"/>
</dbReference>
<comment type="subcellular location">
    <subcellularLocation>
        <location evidence="1">Cell outer membrane</location>
        <topology evidence="1">Multi-pass membrane protein</topology>
    </subcellularLocation>
</comment>
<keyword evidence="4" id="KW-0812">Transmembrane</keyword>
<evidence type="ECO:0000256" key="3">
    <source>
        <dbReference type="ARBA" id="ARBA00022452"/>
    </source>
</evidence>
<gene>
    <name evidence="9" type="ORF">AHMF7616_03764</name>
</gene>
<dbReference type="InterPro" id="IPR039426">
    <property type="entry name" value="TonB-dep_rcpt-like"/>
</dbReference>
<evidence type="ECO:0000259" key="8">
    <source>
        <dbReference type="Pfam" id="PF07715"/>
    </source>
</evidence>
<keyword evidence="3" id="KW-1134">Transmembrane beta strand</keyword>
<dbReference type="Pfam" id="PF07715">
    <property type="entry name" value="Plug"/>
    <property type="match status" value="1"/>
</dbReference>
<evidence type="ECO:0000256" key="5">
    <source>
        <dbReference type="ARBA" id="ARBA00022729"/>
    </source>
</evidence>
<dbReference type="Pfam" id="PF13715">
    <property type="entry name" value="CarbopepD_reg_2"/>
    <property type="match status" value="1"/>
</dbReference>
<dbReference type="InterPro" id="IPR008969">
    <property type="entry name" value="CarboxyPept-like_regulatory"/>
</dbReference>
<dbReference type="GO" id="GO:0044718">
    <property type="term" value="P:siderophore transmembrane transport"/>
    <property type="evidence" value="ECO:0007669"/>
    <property type="project" value="TreeGrafter"/>
</dbReference>
<keyword evidence="10" id="KW-1185">Reference proteome</keyword>